<dbReference type="InterPro" id="IPR038294">
    <property type="entry name" value="SLBP_RNA_bind_sf"/>
</dbReference>
<dbReference type="EMBL" id="VVIM01000006">
    <property type="protein sequence ID" value="KAB0797479.1"/>
    <property type="molecule type" value="Genomic_DNA"/>
</dbReference>
<dbReference type="GO" id="GO:0051028">
    <property type="term" value="P:mRNA transport"/>
    <property type="evidence" value="ECO:0007669"/>
    <property type="project" value="TreeGrafter"/>
</dbReference>
<dbReference type="InterPro" id="IPR029344">
    <property type="entry name" value="SLBP_RNA_bind"/>
</dbReference>
<sequence length="229" mass="26501">MLKRLSMNTSLRDARIFDSEFDDTTTDKCINLMDAFCDNAEFTRIPKVKEEPTEENNSDSGDSLSDFPPPAPNITLKLEPFDADDINFNISQEQLEKIHVKAEFDDNTNSSTNSSSKFGKSEKATIFKREAPYVKREVEPKDSLIATNSSVPKKQKREFENDTAILTRRQKQINYGKNTIGYDNYVKSVPRMDRKPDDPTTPNKYVKYSRRAWDGLIKQWRLKLHKYDP</sequence>
<reference evidence="6 7" key="2">
    <citation type="journal article" date="2018" name="Elife">
        <title>Firefly genomes illuminate parallel origins of bioluminescence in beetles.</title>
        <authorList>
            <person name="Fallon T.R."/>
            <person name="Lower S.E."/>
            <person name="Chang C.H."/>
            <person name="Bessho-Uehara M."/>
            <person name="Martin G.J."/>
            <person name="Bewick A.J."/>
            <person name="Behringer M."/>
            <person name="Debat H.J."/>
            <person name="Wong I."/>
            <person name="Day J.C."/>
            <person name="Suvorov A."/>
            <person name="Silva C.J."/>
            <person name="Stanger-Hall K.F."/>
            <person name="Hall D.W."/>
            <person name="Schmitz R.J."/>
            <person name="Nelson D.R."/>
            <person name="Lewis S.M."/>
            <person name="Shigenobu S."/>
            <person name="Bybee S.M."/>
            <person name="Larracuente A.M."/>
            <person name="Oba Y."/>
            <person name="Weng J.K."/>
        </authorList>
    </citation>
    <scope>NUCLEOTIDE SEQUENCE [LARGE SCALE GENOMIC DNA]</scope>
    <source>
        <strain evidence="6">1611_PpyrPB1</strain>
        <tissue evidence="6">Whole body</tissue>
    </source>
</reference>
<dbReference type="PANTHER" id="PTHR17408:SF0">
    <property type="entry name" value="HISTONE RNA HAIRPIN-BINDING PROTEIN"/>
    <property type="match status" value="1"/>
</dbReference>
<accession>A0A1Y1LKB9</accession>
<dbReference type="FunFam" id="1.10.8.1120:FF:000001">
    <property type="entry name" value="Histone RNA hairpin-binding protein-like"/>
    <property type="match status" value="1"/>
</dbReference>
<comment type="similarity">
    <text evidence="1">Belongs to the SLBP family.</text>
</comment>
<dbReference type="OrthoDB" id="265795at2759"/>
<dbReference type="EMBL" id="GEZM01058006">
    <property type="protein sequence ID" value="JAV72026.1"/>
    <property type="molecule type" value="Transcribed_RNA"/>
</dbReference>
<evidence type="ECO:0000259" key="4">
    <source>
        <dbReference type="Pfam" id="PF15247"/>
    </source>
</evidence>
<feature type="domain" description="Histone RNA hairpin-binding protein RNA-binding" evidence="4">
    <location>
        <begin position="162"/>
        <end position="229"/>
    </location>
</feature>
<organism evidence="5">
    <name type="scientific">Photinus pyralis</name>
    <name type="common">Common eastern firefly</name>
    <name type="synonym">Lampyris pyralis</name>
    <dbReference type="NCBI Taxonomy" id="7054"/>
    <lineage>
        <taxon>Eukaryota</taxon>
        <taxon>Metazoa</taxon>
        <taxon>Ecdysozoa</taxon>
        <taxon>Arthropoda</taxon>
        <taxon>Hexapoda</taxon>
        <taxon>Insecta</taxon>
        <taxon>Pterygota</taxon>
        <taxon>Neoptera</taxon>
        <taxon>Endopterygota</taxon>
        <taxon>Coleoptera</taxon>
        <taxon>Polyphaga</taxon>
        <taxon>Elateriformia</taxon>
        <taxon>Elateroidea</taxon>
        <taxon>Lampyridae</taxon>
        <taxon>Lampyrinae</taxon>
        <taxon>Photinus</taxon>
    </lineage>
</organism>
<evidence type="ECO:0000256" key="3">
    <source>
        <dbReference type="SAM" id="MobiDB-lite"/>
    </source>
</evidence>
<evidence type="ECO:0000313" key="6">
    <source>
        <dbReference type="EMBL" id="KAB0797479.1"/>
    </source>
</evidence>
<reference evidence="6" key="3">
    <citation type="submission" date="2019-08" db="EMBL/GenBank/DDBJ databases">
        <authorList>
            <consortium name="Photinus pyralis genome working group"/>
            <person name="Fallon T.R."/>
            <person name="Sander Lower S.E."/>
            <person name="Weng J.-K."/>
        </authorList>
    </citation>
    <scope>NUCLEOTIDE SEQUENCE</scope>
    <source>
        <strain evidence="6">1611_PpyrPB1</strain>
        <tissue evidence="6">Whole body</tissue>
    </source>
</reference>
<dbReference type="Gene3D" id="1.10.8.1120">
    <property type="entry name" value="Histone RNA hairpin-binding protein RNA-binding domain"/>
    <property type="match status" value="1"/>
</dbReference>
<dbReference type="GO" id="GO:0007076">
    <property type="term" value="P:mitotic chromosome condensation"/>
    <property type="evidence" value="ECO:0007669"/>
    <property type="project" value="UniProtKB-ARBA"/>
</dbReference>
<name>A0A1Y1LKB9_PHOPY</name>
<dbReference type="GO" id="GO:0071207">
    <property type="term" value="F:histone pre-mRNA stem-loop binding"/>
    <property type="evidence" value="ECO:0007669"/>
    <property type="project" value="TreeGrafter"/>
</dbReference>
<dbReference type="AlphaFoldDB" id="A0A1Y1LKB9"/>
<reference evidence="5" key="1">
    <citation type="journal article" date="2016" name="Sci. Rep.">
        <title>Molecular characterization of firefly nuptial gifts: a multi-omics approach sheds light on postcopulatory sexual selection.</title>
        <authorList>
            <person name="Al-Wathiqui N."/>
            <person name="Fallon T.R."/>
            <person name="South A."/>
            <person name="Weng J.K."/>
            <person name="Lewis S.M."/>
        </authorList>
    </citation>
    <scope>NUCLEOTIDE SEQUENCE</scope>
</reference>
<keyword evidence="7" id="KW-1185">Reference proteome</keyword>
<proteinExistence type="inferred from homology"/>
<evidence type="ECO:0000313" key="5">
    <source>
        <dbReference type="EMBL" id="JAV72026.1"/>
    </source>
</evidence>
<dbReference type="PANTHER" id="PTHR17408">
    <property type="entry name" value="HISTONE RNA HAIRPIN-BINDING PROTEIN"/>
    <property type="match status" value="1"/>
</dbReference>
<keyword evidence="2" id="KW-0694">RNA-binding</keyword>
<dbReference type="Proteomes" id="UP000327044">
    <property type="component" value="Unassembled WGS sequence"/>
</dbReference>
<feature type="region of interest" description="Disordered" evidence="3">
    <location>
        <begin position="46"/>
        <end position="73"/>
    </location>
</feature>
<dbReference type="GO" id="GO:0005737">
    <property type="term" value="C:cytoplasm"/>
    <property type="evidence" value="ECO:0007669"/>
    <property type="project" value="TreeGrafter"/>
</dbReference>
<gene>
    <name evidence="6" type="ORF">PPYR_08472</name>
</gene>
<dbReference type="GO" id="GO:0006398">
    <property type="term" value="P:mRNA 3'-end processing by stem-loop binding and cleavage"/>
    <property type="evidence" value="ECO:0007669"/>
    <property type="project" value="TreeGrafter"/>
</dbReference>
<evidence type="ECO:0000313" key="7">
    <source>
        <dbReference type="Proteomes" id="UP000327044"/>
    </source>
</evidence>
<dbReference type="GO" id="GO:0071204">
    <property type="term" value="C:histone pre-mRNA 3'end processing complex"/>
    <property type="evidence" value="ECO:0007669"/>
    <property type="project" value="TreeGrafter"/>
</dbReference>
<protein>
    <recommendedName>
        <fullName evidence="4">Histone RNA hairpin-binding protein RNA-binding domain-containing protein</fullName>
    </recommendedName>
</protein>
<dbReference type="Pfam" id="PF15247">
    <property type="entry name" value="SLBP_RNA_bind"/>
    <property type="match status" value="1"/>
</dbReference>
<dbReference type="GO" id="GO:0003729">
    <property type="term" value="F:mRNA binding"/>
    <property type="evidence" value="ECO:0007669"/>
    <property type="project" value="InterPro"/>
</dbReference>
<evidence type="ECO:0000256" key="2">
    <source>
        <dbReference type="ARBA" id="ARBA00022884"/>
    </source>
</evidence>
<evidence type="ECO:0000256" key="1">
    <source>
        <dbReference type="ARBA" id="ARBA00006151"/>
    </source>
</evidence>
<dbReference type="InParanoid" id="A0A1Y1LKB9"/>
<dbReference type="InterPro" id="IPR026502">
    <property type="entry name" value="SLBP1/SLBP2"/>
</dbReference>